<proteinExistence type="predicted"/>
<keyword evidence="3" id="KW-1185">Reference proteome</keyword>
<dbReference type="Pfam" id="PF00174">
    <property type="entry name" value="Oxidored_molyb"/>
    <property type="match status" value="1"/>
</dbReference>
<protein>
    <recommendedName>
        <fullName evidence="1">Oxidoreductase molybdopterin-binding domain-containing protein</fullName>
    </recommendedName>
</protein>
<name>A0ABQ6CJ62_9HYPH</name>
<dbReference type="Gene3D" id="3.90.420.10">
    <property type="entry name" value="Oxidoreductase, molybdopterin-binding domain"/>
    <property type="match status" value="1"/>
</dbReference>
<sequence>MLKRPISGIDTGLLLKDAGKLLPAPSRRLFLRQMAGLGSLVALTGCSVTDSSSAEVLLRTVSAYNDWVQARLFSPDRLAPEFSRAEITDPFPFNAFYGEEDAPEVDVADWQLAVGGLVADKSAWTLDRLDALPTRSQITRHVCIEGWSAIGEWSGPPLADFLRLVGADLSARYVGFRCEDRYVTSLDMPTALHAQTLIVTKFAGKTLPRKYGFPIKVRVPTKLGFKNPKHVNELWVTNDYPGGFWEDQGYNWFSGL</sequence>
<gene>
    <name evidence="2" type="ORF">GCM10007874_28060</name>
</gene>
<evidence type="ECO:0000313" key="2">
    <source>
        <dbReference type="EMBL" id="GLS19789.1"/>
    </source>
</evidence>
<evidence type="ECO:0000259" key="1">
    <source>
        <dbReference type="Pfam" id="PF00174"/>
    </source>
</evidence>
<dbReference type="InterPro" id="IPR000572">
    <property type="entry name" value="OxRdtase_Mopterin-bd_dom"/>
</dbReference>
<comment type="caution">
    <text evidence="2">The sequence shown here is derived from an EMBL/GenBank/DDBJ whole genome shotgun (WGS) entry which is preliminary data.</text>
</comment>
<dbReference type="PANTHER" id="PTHR43032:SF2">
    <property type="entry name" value="BLL0505 PROTEIN"/>
    <property type="match status" value="1"/>
</dbReference>
<feature type="domain" description="Oxidoreductase molybdopterin-binding" evidence="1">
    <location>
        <begin position="102"/>
        <end position="245"/>
    </location>
</feature>
<dbReference type="Proteomes" id="UP001156882">
    <property type="component" value="Unassembled WGS sequence"/>
</dbReference>
<dbReference type="EMBL" id="BSPC01000024">
    <property type="protein sequence ID" value="GLS19789.1"/>
    <property type="molecule type" value="Genomic_DNA"/>
</dbReference>
<dbReference type="SUPFAM" id="SSF56524">
    <property type="entry name" value="Oxidoreductase molybdopterin-binding domain"/>
    <property type="match status" value="1"/>
</dbReference>
<accession>A0ABQ6CJ62</accession>
<dbReference type="InterPro" id="IPR036374">
    <property type="entry name" value="OxRdtase_Mopterin-bd_sf"/>
</dbReference>
<dbReference type="InterPro" id="IPR006311">
    <property type="entry name" value="TAT_signal"/>
</dbReference>
<organism evidence="2 3">
    <name type="scientific">Labrys miyagiensis</name>
    <dbReference type="NCBI Taxonomy" id="346912"/>
    <lineage>
        <taxon>Bacteria</taxon>
        <taxon>Pseudomonadati</taxon>
        <taxon>Pseudomonadota</taxon>
        <taxon>Alphaproteobacteria</taxon>
        <taxon>Hyphomicrobiales</taxon>
        <taxon>Xanthobacteraceae</taxon>
        <taxon>Labrys</taxon>
    </lineage>
</organism>
<evidence type="ECO:0000313" key="3">
    <source>
        <dbReference type="Proteomes" id="UP001156882"/>
    </source>
</evidence>
<reference evidence="3" key="1">
    <citation type="journal article" date="2019" name="Int. J. Syst. Evol. Microbiol.">
        <title>The Global Catalogue of Microorganisms (GCM) 10K type strain sequencing project: providing services to taxonomists for standard genome sequencing and annotation.</title>
        <authorList>
            <consortium name="The Broad Institute Genomics Platform"/>
            <consortium name="The Broad Institute Genome Sequencing Center for Infectious Disease"/>
            <person name="Wu L."/>
            <person name="Ma J."/>
        </authorList>
    </citation>
    <scope>NUCLEOTIDE SEQUENCE [LARGE SCALE GENOMIC DNA]</scope>
    <source>
        <strain evidence="3">NBRC 101365</strain>
    </source>
</reference>
<dbReference type="PANTHER" id="PTHR43032">
    <property type="entry name" value="PROTEIN-METHIONINE-SULFOXIDE REDUCTASE"/>
    <property type="match status" value="1"/>
</dbReference>
<dbReference type="RefSeq" id="WP_284312814.1">
    <property type="nucleotide sequence ID" value="NZ_BSPC01000024.1"/>
</dbReference>
<dbReference type="PROSITE" id="PS51318">
    <property type="entry name" value="TAT"/>
    <property type="match status" value="1"/>
</dbReference>